<sequence>MLEHIIATRYVLPLREGGSLPGLMEADDLGTYIVKFSGAGQGKRVLVAEIIAAAVARSIGLRTPDLKLIELPAPIAKYEADEEAQDLLTASIGLNLASDFLPGSFAFDDGGKISADESAKILWLDLLIGNPDRTWRNPNLLMWHRDLWCIDHGAAFYPHHGWGEAVDPAKFDRPLMDIATHVMAPYADEMPAIHEQLVTLAATAPLSETLESIPDDWLTGIGRDPQDAREIYRAYLAARMADPTPWIAGLRR</sequence>
<evidence type="ECO:0000313" key="3">
    <source>
        <dbReference type="Proteomes" id="UP000237752"/>
    </source>
</evidence>
<name>A0A2T0Z024_9ACTN</name>
<proteinExistence type="predicted"/>
<protein>
    <recommendedName>
        <fullName evidence="1">HipA-like kinase domain-containing protein</fullName>
    </recommendedName>
</protein>
<dbReference type="AlphaFoldDB" id="A0A2T0Z024"/>
<organism evidence="2 3">
    <name type="scientific">Antricoccus suffuscus</name>
    <dbReference type="NCBI Taxonomy" id="1629062"/>
    <lineage>
        <taxon>Bacteria</taxon>
        <taxon>Bacillati</taxon>
        <taxon>Actinomycetota</taxon>
        <taxon>Actinomycetes</taxon>
        <taxon>Geodermatophilales</taxon>
        <taxon>Antricoccaceae</taxon>
        <taxon>Antricoccus</taxon>
    </lineage>
</organism>
<gene>
    <name evidence="2" type="ORF">CLV47_13211</name>
</gene>
<dbReference type="Pfam" id="PF20613">
    <property type="entry name" value="HipA_2"/>
    <property type="match status" value="1"/>
</dbReference>
<evidence type="ECO:0000259" key="1">
    <source>
        <dbReference type="Pfam" id="PF20613"/>
    </source>
</evidence>
<dbReference type="EMBL" id="PVUE01000032">
    <property type="protein sequence ID" value="PRZ29702.1"/>
    <property type="molecule type" value="Genomic_DNA"/>
</dbReference>
<keyword evidence="3" id="KW-1185">Reference proteome</keyword>
<dbReference type="InterPro" id="IPR046748">
    <property type="entry name" value="HipA_2"/>
</dbReference>
<evidence type="ECO:0000313" key="2">
    <source>
        <dbReference type="EMBL" id="PRZ29702.1"/>
    </source>
</evidence>
<comment type="caution">
    <text evidence="2">The sequence shown here is derived from an EMBL/GenBank/DDBJ whole genome shotgun (WGS) entry which is preliminary data.</text>
</comment>
<dbReference type="RefSeq" id="WP_106351138.1">
    <property type="nucleotide sequence ID" value="NZ_PVUE01000032.1"/>
</dbReference>
<accession>A0A2T0Z024</accession>
<dbReference type="Proteomes" id="UP000237752">
    <property type="component" value="Unassembled WGS sequence"/>
</dbReference>
<reference evidence="2 3" key="1">
    <citation type="submission" date="2018-03" db="EMBL/GenBank/DDBJ databases">
        <title>Genomic Encyclopedia of Archaeal and Bacterial Type Strains, Phase II (KMG-II): from individual species to whole genera.</title>
        <authorList>
            <person name="Goeker M."/>
        </authorList>
    </citation>
    <scope>NUCLEOTIDE SEQUENCE [LARGE SCALE GENOMIC DNA]</scope>
    <source>
        <strain evidence="2 3">DSM 100065</strain>
    </source>
</reference>
<feature type="domain" description="HipA-like kinase" evidence="1">
    <location>
        <begin position="15"/>
        <end position="220"/>
    </location>
</feature>
<dbReference type="OrthoDB" id="9786330at2"/>